<reference evidence="2 3" key="1">
    <citation type="journal article" date="2010" name="ChemBioChem">
        <title>Cloning and characterization of the biosynthetic gene cluster of 16-membered macrolide antibiotic FD-891: involvement of a dual functional cytochrome P450 monooxygenase catalyzing epoxidation and hydroxylation.</title>
        <authorList>
            <person name="Kudo F."/>
            <person name="Motegi A."/>
            <person name="Mizoue K."/>
            <person name="Eguchi T."/>
        </authorList>
    </citation>
    <scope>NUCLEOTIDE SEQUENCE [LARGE SCALE GENOMIC DNA]</scope>
    <source>
        <strain evidence="2 3">A-8890</strain>
    </source>
</reference>
<evidence type="ECO:0008006" key="4">
    <source>
        <dbReference type="Google" id="ProtNLM"/>
    </source>
</evidence>
<evidence type="ECO:0000313" key="2">
    <source>
        <dbReference type="EMBL" id="BBC36910.1"/>
    </source>
</evidence>
<evidence type="ECO:0000256" key="1">
    <source>
        <dbReference type="SAM" id="Phobius"/>
    </source>
</evidence>
<dbReference type="EMBL" id="AP018448">
    <property type="protein sequence ID" value="BBC36910.1"/>
    <property type="molecule type" value="Genomic_DNA"/>
</dbReference>
<keyword evidence="1" id="KW-0812">Transmembrane</keyword>
<keyword evidence="1" id="KW-1133">Transmembrane helix</keyword>
<organism evidence="2 3">
    <name type="scientific">Streptomyces graminofaciens</name>
    <dbReference type="NCBI Taxonomy" id="68212"/>
    <lineage>
        <taxon>Bacteria</taxon>
        <taxon>Bacillati</taxon>
        <taxon>Actinomycetota</taxon>
        <taxon>Actinomycetes</taxon>
        <taxon>Kitasatosporales</taxon>
        <taxon>Streptomycetaceae</taxon>
        <taxon>Streptomyces</taxon>
    </lineage>
</organism>
<dbReference type="InterPro" id="IPR007136">
    <property type="entry name" value="DUF347"/>
</dbReference>
<reference evidence="2 3" key="2">
    <citation type="journal article" date="2023" name="ChemBioChem">
        <title>Acyltransferase Domain Exchange between Two Independent Type I Polyketide Synthases in the Same Producer Strain of Macrolide Antibiotics.</title>
        <authorList>
            <person name="Kudo F."/>
            <person name="Kishikawa K."/>
            <person name="Tsuboi K."/>
            <person name="Kido T."/>
            <person name="Usui T."/>
            <person name="Hashimoto J."/>
            <person name="Shin-Ya K."/>
            <person name="Miyanaga A."/>
            <person name="Eguchi T."/>
        </authorList>
    </citation>
    <scope>NUCLEOTIDE SEQUENCE [LARGE SCALE GENOMIC DNA]</scope>
    <source>
        <strain evidence="2 3">A-8890</strain>
    </source>
</reference>
<dbReference type="Pfam" id="PF03988">
    <property type="entry name" value="DUF347"/>
    <property type="match status" value="2"/>
</dbReference>
<feature type="transmembrane region" description="Helical" evidence="1">
    <location>
        <begin position="21"/>
        <end position="42"/>
    </location>
</feature>
<accession>A0ABM8HLY5</accession>
<dbReference type="Proteomes" id="UP001321542">
    <property type="component" value="Chromosome"/>
</dbReference>
<keyword evidence="3" id="KW-1185">Reference proteome</keyword>
<feature type="transmembrane region" description="Helical" evidence="1">
    <location>
        <begin position="79"/>
        <end position="103"/>
    </location>
</feature>
<proteinExistence type="predicted"/>
<evidence type="ECO:0000313" key="3">
    <source>
        <dbReference type="Proteomes" id="UP001321542"/>
    </source>
</evidence>
<sequence length="119" mass="12684">MLFTFALGTAAGDLVSERMDLGYWLSAVLFGLAIAAVALAYFKLGLDAVWSFWIAYILTRPLGASIGDYLSQPTGDGGLGLGTVITSALFLTVILALVVYLSVTRRDVTEPQRTARHAA</sequence>
<dbReference type="RefSeq" id="WP_434028136.1">
    <property type="nucleotide sequence ID" value="NZ_AP018448.1"/>
</dbReference>
<protein>
    <recommendedName>
        <fullName evidence="4">Integral membrane protein</fullName>
    </recommendedName>
</protein>
<feature type="transmembrane region" description="Helical" evidence="1">
    <location>
        <begin position="49"/>
        <end position="67"/>
    </location>
</feature>
<gene>
    <name evidence="2" type="ORF">SGFS_082040</name>
</gene>
<name>A0ABM8HLY5_9ACTN</name>
<keyword evidence="1" id="KW-0472">Membrane</keyword>